<comment type="caution">
    <text evidence="1">The sequence shown here is derived from an EMBL/GenBank/DDBJ whole genome shotgun (WGS) entry which is preliminary data.</text>
</comment>
<organism evidence="1 2">
    <name type="scientific">Streptomyces werraensis</name>
    <dbReference type="NCBI Taxonomy" id="68284"/>
    <lineage>
        <taxon>Bacteria</taxon>
        <taxon>Bacillati</taxon>
        <taxon>Actinomycetota</taxon>
        <taxon>Actinomycetes</taxon>
        <taxon>Kitasatosporales</taxon>
        <taxon>Streptomycetaceae</taxon>
        <taxon>Streptomyces</taxon>
    </lineage>
</organism>
<sequence>MTDYKIPTEVEAAVLSRVFEQAAEADWLNLQDSDRTRLYQQWTDDPEVGGRLIGFVGMAANVRPWLKDGPMKEYQRARRGVGKYAKYVKRPAATIDEIIAKTLGGEWEIVPRSKRQKPMRAKVRRVGSEDDELHFVAGPDASFKHLVWPAILDRSGGETAPWTICVIDPFLNPLTREDKARHERLAKFLGVRIIYFNEM</sequence>
<evidence type="ECO:0000313" key="2">
    <source>
        <dbReference type="Proteomes" id="UP001552527"/>
    </source>
</evidence>
<dbReference type="EMBL" id="JBFATE010000006">
    <property type="protein sequence ID" value="MEV5246901.1"/>
    <property type="molecule type" value="Genomic_DNA"/>
</dbReference>
<accession>A0ABV3JGH1</accession>
<dbReference type="RefSeq" id="WP_364022596.1">
    <property type="nucleotide sequence ID" value="NZ_JBFATD010000005.1"/>
</dbReference>
<evidence type="ECO:0000313" key="1">
    <source>
        <dbReference type="EMBL" id="MEV5246901.1"/>
    </source>
</evidence>
<reference evidence="1 2" key="1">
    <citation type="submission" date="2024-06" db="EMBL/GenBank/DDBJ databases">
        <title>The Natural Products Discovery Center: Release of the First 8490 Sequenced Strains for Exploring Actinobacteria Biosynthetic Diversity.</title>
        <authorList>
            <person name="Kalkreuter E."/>
            <person name="Kautsar S.A."/>
            <person name="Yang D."/>
            <person name="Bader C.D."/>
            <person name="Teijaro C.N."/>
            <person name="Fluegel L."/>
            <person name="Davis C.M."/>
            <person name="Simpson J.R."/>
            <person name="Lauterbach L."/>
            <person name="Steele A.D."/>
            <person name="Gui C."/>
            <person name="Meng S."/>
            <person name="Li G."/>
            <person name="Viehrig K."/>
            <person name="Ye F."/>
            <person name="Su P."/>
            <person name="Kiefer A.F."/>
            <person name="Nichols A."/>
            <person name="Cepeda A.J."/>
            <person name="Yan W."/>
            <person name="Fan B."/>
            <person name="Jiang Y."/>
            <person name="Adhikari A."/>
            <person name="Zheng C.-J."/>
            <person name="Schuster L."/>
            <person name="Cowan T.M."/>
            <person name="Smanski M.J."/>
            <person name="Chevrette M.G."/>
            <person name="De Carvalho L.P.S."/>
            <person name="Shen B."/>
        </authorList>
    </citation>
    <scope>NUCLEOTIDE SEQUENCE [LARGE SCALE GENOMIC DNA]</scope>
    <source>
        <strain evidence="1 2">NPDC052768</strain>
    </source>
</reference>
<name>A0ABV3JGH1_9ACTN</name>
<dbReference type="Proteomes" id="UP001552527">
    <property type="component" value="Unassembled WGS sequence"/>
</dbReference>
<protein>
    <submittedName>
        <fullName evidence="1">Uncharacterized protein</fullName>
    </submittedName>
</protein>
<keyword evidence="2" id="KW-1185">Reference proteome</keyword>
<proteinExistence type="predicted"/>
<gene>
    <name evidence="1" type="ORF">AB0K95_16750</name>
</gene>